<dbReference type="PROSITE" id="PS50071">
    <property type="entry name" value="HOMEOBOX_2"/>
    <property type="match status" value="1"/>
</dbReference>
<keyword evidence="6 9" id="KW-0371">Homeobox</keyword>
<dbReference type="EMBL" id="MF398215">
    <property type="protein sequence ID" value="ASW16814.1"/>
    <property type="molecule type" value="Genomic_DNA"/>
</dbReference>
<evidence type="ECO:0000256" key="5">
    <source>
        <dbReference type="ARBA" id="ARBA00023125"/>
    </source>
</evidence>
<dbReference type="SMART" id="SM00389">
    <property type="entry name" value="HOX"/>
    <property type="match status" value="1"/>
</dbReference>
<dbReference type="InterPro" id="IPR020479">
    <property type="entry name" value="HD_metazoa"/>
</dbReference>
<dbReference type="EMBL" id="MF182105">
    <property type="protein sequence ID" value="ARW80744.1"/>
    <property type="molecule type" value="Genomic_DNA"/>
</dbReference>
<keyword evidence="5 9" id="KW-0238">DNA-binding</keyword>
<evidence type="ECO:0000313" key="13">
    <source>
        <dbReference type="EMBL" id="ARW80744.1"/>
    </source>
</evidence>
<evidence type="ECO:0000313" key="15">
    <source>
        <dbReference type="Ensembl" id="ENSEBUP00000018139.1"/>
    </source>
</evidence>
<accession>A0A220DLK7</accession>
<evidence type="ECO:0000256" key="4">
    <source>
        <dbReference type="ARBA" id="ARBA00023015"/>
    </source>
</evidence>
<evidence type="ECO:0000256" key="8">
    <source>
        <dbReference type="ARBA" id="ARBA00023242"/>
    </source>
</evidence>
<comment type="similarity">
    <text evidence="2">Belongs to the Abd-B homeobox family.</text>
</comment>
<dbReference type="CDD" id="cd00086">
    <property type="entry name" value="homeodomain"/>
    <property type="match status" value="1"/>
</dbReference>
<evidence type="ECO:0000256" key="2">
    <source>
        <dbReference type="ARBA" id="ARBA00006317"/>
    </source>
</evidence>
<feature type="domain" description="Homeobox" evidence="12">
    <location>
        <begin position="229"/>
        <end position="289"/>
    </location>
</feature>
<reference evidence="15" key="3">
    <citation type="submission" date="2025-05" db="UniProtKB">
        <authorList>
            <consortium name="Ensembl"/>
        </authorList>
    </citation>
    <scope>IDENTIFICATION</scope>
</reference>
<evidence type="ECO:0000256" key="10">
    <source>
        <dbReference type="RuleBase" id="RU000682"/>
    </source>
</evidence>
<dbReference type="Ensembl" id="ENSEBUT00000018715.1">
    <property type="protein sequence ID" value="ENSEBUP00000018139.1"/>
    <property type="gene ID" value="ENSEBUG00000011329.1"/>
</dbReference>
<dbReference type="InterPro" id="IPR001356">
    <property type="entry name" value="HD"/>
</dbReference>
<comment type="subcellular location">
    <subcellularLocation>
        <location evidence="1 9 10">Nucleus</location>
    </subcellularLocation>
</comment>
<dbReference type="SUPFAM" id="SSF46689">
    <property type="entry name" value="Homeodomain-like"/>
    <property type="match status" value="1"/>
</dbReference>
<feature type="compositionally biased region" description="Low complexity" evidence="11">
    <location>
        <begin position="212"/>
        <end position="224"/>
    </location>
</feature>
<name>A0A220DLK7_EPTBU</name>
<evidence type="ECO:0000256" key="9">
    <source>
        <dbReference type="PROSITE-ProRule" id="PRU00108"/>
    </source>
</evidence>
<evidence type="ECO:0000259" key="12">
    <source>
        <dbReference type="PROSITE" id="PS50071"/>
    </source>
</evidence>
<dbReference type="GO" id="GO:0000981">
    <property type="term" value="F:DNA-binding transcription factor activity, RNA polymerase II-specific"/>
    <property type="evidence" value="ECO:0007669"/>
    <property type="project" value="InterPro"/>
</dbReference>
<keyword evidence="16" id="KW-1185">Reference proteome</keyword>
<evidence type="ECO:0000256" key="1">
    <source>
        <dbReference type="ARBA" id="ARBA00004123"/>
    </source>
</evidence>
<dbReference type="InterPro" id="IPR017970">
    <property type="entry name" value="Homeobox_CS"/>
</dbReference>
<dbReference type="PANTHER" id="PTHR46092">
    <property type="entry name" value="HOMEOBOX PROTEIN HOX-A11-RELATED"/>
    <property type="match status" value="1"/>
</dbReference>
<feature type="region of interest" description="Disordered" evidence="11">
    <location>
        <begin position="200"/>
        <end position="228"/>
    </location>
</feature>
<feature type="DNA-binding region" description="Homeobox" evidence="9">
    <location>
        <begin position="231"/>
        <end position="290"/>
    </location>
</feature>
<dbReference type="Pfam" id="PF12045">
    <property type="entry name" value="DUF3528"/>
    <property type="match status" value="1"/>
</dbReference>
<keyword evidence="3" id="KW-0217">Developmental protein</keyword>
<protein>
    <submittedName>
        <fullName evidence="13">HOX11I</fullName>
    </submittedName>
</protein>
<proteinExistence type="inferred from homology"/>
<dbReference type="InterPro" id="IPR009057">
    <property type="entry name" value="Homeodomain-like_sf"/>
</dbReference>
<reference evidence="14" key="2">
    <citation type="submission" date="2017-06" db="EMBL/GenBank/DDBJ databases">
        <title>Hox-containing scaffolds of the hagfish, Eptatretus burgeri, genome.</title>
        <authorList>
            <person name="Pascual-Anaya J."/>
        </authorList>
    </citation>
    <scope>NUCLEOTIDE SEQUENCE</scope>
    <source>
        <tissue evidence="14">Testis</tissue>
    </source>
</reference>
<reference evidence="13" key="1">
    <citation type="submission" date="2017-05" db="EMBL/GenBank/DDBJ databases">
        <title>Hox genes of the hagfish.</title>
        <authorList>
            <person name="Pascual-Anaya J."/>
        </authorList>
    </citation>
    <scope>NUCLEOTIDE SEQUENCE</scope>
    <source>
        <tissue evidence="13">Blood</tissue>
    </source>
</reference>
<dbReference type="Pfam" id="PF00046">
    <property type="entry name" value="Homeodomain"/>
    <property type="match status" value="1"/>
</dbReference>
<evidence type="ECO:0000313" key="16">
    <source>
        <dbReference type="Proteomes" id="UP000694388"/>
    </source>
</evidence>
<keyword evidence="8 9" id="KW-0539">Nucleus</keyword>
<organism evidence="13">
    <name type="scientific">Eptatretus burgeri</name>
    <name type="common">Inshore hagfish</name>
    <dbReference type="NCBI Taxonomy" id="7764"/>
    <lineage>
        <taxon>Eukaryota</taxon>
        <taxon>Metazoa</taxon>
        <taxon>Chordata</taxon>
        <taxon>Craniata</taxon>
        <taxon>Vertebrata</taxon>
        <taxon>Cyclostomata</taxon>
        <taxon>Myxini</taxon>
        <taxon>Myxiniformes</taxon>
        <taxon>Myxinidae</taxon>
        <taxon>Eptatretinae</taxon>
        <taxon>Eptatretus</taxon>
    </lineage>
</organism>
<evidence type="ECO:0000313" key="14">
    <source>
        <dbReference type="EMBL" id="ASW16814.1"/>
    </source>
</evidence>
<dbReference type="Gene3D" id="1.10.10.60">
    <property type="entry name" value="Homeodomain-like"/>
    <property type="match status" value="1"/>
</dbReference>
<dbReference type="GeneTree" id="ENSGT00940000161308"/>
<dbReference type="AlphaFoldDB" id="A0A220DLK7"/>
<dbReference type="GO" id="GO:0000978">
    <property type="term" value="F:RNA polymerase II cis-regulatory region sequence-specific DNA binding"/>
    <property type="evidence" value="ECO:0007669"/>
    <property type="project" value="TreeGrafter"/>
</dbReference>
<keyword evidence="4" id="KW-0805">Transcription regulation</keyword>
<gene>
    <name evidence="13" type="primary">Hox11I</name>
</gene>
<dbReference type="PROSITE" id="PS00027">
    <property type="entry name" value="HOMEOBOX_1"/>
    <property type="match status" value="1"/>
</dbReference>
<sequence length="304" mass="34142">MFANVSAAFSPRKARVALEECNPCRPTGLYLPSCAYYVQAADFAGASSFLPAASSQQMSYPYPVADVHAQAARDFMLKDFSRYDAPRQSWYQQSRSYAGSYASSEALVPQAITHGAPCDVFTSKNAEGDFNGHYPGTTESPSATTLTYGSQARGASEAPCASFEVFYESPCNACPREVNSETTSSGNPCKTGLMDLHTRVSGGKREKERESPAASEPSPSCESSYISNQRTRKKRCPYSKYQIRELEREFFFSVYINKEKRLQLSRLLNLTDRQVKIWFQNRRMKEKKLNRNRLQQPNTSNMLF</sequence>
<dbReference type="InterPro" id="IPR021918">
    <property type="entry name" value="DUF3528"/>
</dbReference>
<dbReference type="FunFam" id="1.10.10.60:FF:000166">
    <property type="entry name" value="homeobox protein Hox-C11"/>
    <property type="match status" value="1"/>
</dbReference>
<evidence type="ECO:0000256" key="11">
    <source>
        <dbReference type="SAM" id="MobiDB-lite"/>
    </source>
</evidence>
<dbReference type="Proteomes" id="UP000694388">
    <property type="component" value="Unplaced"/>
</dbReference>
<evidence type="ECO:0000256" key="3">
    <source>
        <dbReference type="ARBA" id="ARBA00022473"/>
    </source>
</evidence>
<dbReference type="PRINTS" id="PR00024">
    <property type="entry name" value="HOMEOBOX"/>
</dbReference>
<evidence type="ECO:0000256" key="6">
    <source>
        <dbReference type="ARBA" id="ARBA00023155"/>
    </source>
</evidence>
<evidence type="ECO:0000256" key="7">
    <source>
        <dbReference type="ARBA" id="ARBA00023163"/>
    </source>
</evidence>
<keyword evidence="7" id="KW-0804">Transcription</keyword>
<dbReference type="GO" id="GO:0005654">
    <property type="term" value="C:nucleoplasm"/>
    <property type="evidence" value="ECO:0007669"/>
    <property type="project" value="UniProtKB-ARBA"/>
</dbReference>